<protein>
    <recommendedName>
        <fullName evidence="4">Blue (type 1) copper domain-containing protein</fullName>
    </recommendedName>
</protein>
<evidence type="ECO:0008006" key="4">
    <source>
        <dbReference type="Google" id="ProtNLM"/>
    </source>
</evidence>
<dbReference type="Gene3D" id="2.60.40.420">
    <property type="entry name" value="Cupredoxins - blue copper proteins"/>
    <property type="match status" value="1"/>
</dbReference>
<dbReference type="AlphaFoldDB" id="A0A9X3S8W4"/>
<keyword evidence="1" id="KW-0732">Signal</keyword>
<dbReference type="SUPFAM" id="SSF49503">
    <property type="entry name" value="Cupredoxins"/>
    <property type="match status" value="1"/>
</dbReference>
<reference evidence="2" key="1">
    <citation type="submission" date="2022-10" db="EMBL/GenBank/DDBJ databases">
        <title>The WGS of Solirubrobacter phytolaccae KCTC 29190.</title>
        <authorList>
            <person name="Jiang Z."/>
        </authorList>
    </citation>
    <scope>NUCLEOTIDE SEQUENCE</scope>
    <source>
        <strain evidence="2">KCTC 29190</strain>
    </source>
</reference>
<evidence type="ECO:0000313" key="2">
    <source>
        <dbReference type="EMBL" id="MDA0182734.1"/>
    </source>
</evidence>
<gene>
    <name evidence="2" type="ORF">OJ997_20650</name>
</gene>
<dbReference type="RefSeq" id="WP_270027115.1">
    <property type="nucleotide sequence ID" value="NZ_JAPDDP010000040.1"/>
</dbReference>
<comment type="caution">
    <text evidence="2">The sequence shown here is derived from an EMBL/GenBank/DDBJ whole genome shotgun (WGS) entry which is preliminary data.</text>
</comment>
<feature type="signal peptide" evidence="1">
    <location>
        <begin position="1"/>
        <end position="22"/>
    </location>
</feature>
<dbReference type="Proteomes" id="UP001147653">
    <property type="component" value="Unassembled WGS sequence"/>
</dbReference>
<evidence type="ECO:0000313" key="3">
    <source>
        <dbReference type="Proteomes" id="UP001147653"/>
    </source>
</evidence>
<keyword evidence="3" id="KW-1185">Reference proteome</keyword>
<name>A0A9X3S8W4_9ACTN</name>
<dbReference type="EMBL" id="JAPDDP010000040">
    <property type="protein sequence ID" value="MDA0182734.1"/>
    <property type="molecule type" value="Genomic_DNA"/>
</dbReference>
<proteinExistence type="predicted"/>
<accession>A0A9X3S8W4</accession>
<organism evidence="2 3">
    <name type="scientific">Solirubrobacter phytolaccae</name>
    <dbReference type="NCBI Taxonomy" id="1404360"/>
    <lineage>
        <taxon>Bacteria</taxon>
        <taxon>Bacillati</taxon>
        <taxon>Actinomycetota</taxon>
        <taxon>Thermoleophilia</taxon>
        <taxon>Solirubrobacterales</taxon>
        <taxon>Solirubrobacteraceae</taxon>
        <taxon>Solirubrobacter</taxon>
    </lineage>
</organism>
<dbReference type="InterPro" id="IPR008972">
    <property type="entry name" value="Cupredoxin"/>
</dbReference>
<evidence type="ECO:0000256" key="1">
    <source>
        <dbReference type="SAM" id="SignalP"/>
    </source>
</evidence>
<feature type="chain" id="PRO_5040827255" description="Blue (type 1) copper domain-containing protein" evidence="1">
    <location>
        <begin position="23"/>
        <end position="167"/>
    </location>
</feature>
<sequence length="167" mass="17666">MIRRITALAALGTLALAAPALAAPKANTITAIGGMNVKSNAYVQDDQRWDADKYTVKSGATVTLRDKSTEKQPHTLSLIKKLPKTPAQIMGCEACGPLMEAHEANPETMEVGKELVEAGADGFDAAGDSIFLAPKGKVTFKVTAKKGTTLAFVCVIHPWMLGEIKVS</sequence>